<evidence type="ECO:0000313" key="3">
    <source>
        <dbReference type="Proteomes" id="UP000198724"/>
    </source>
</evidence>
<name>A0A1I2TI68_9BACT</name>
<dbReference type="AlphaFoldDB" id="A0A1I2TI68"/>
<organism evidence="2 3">
    <name type="scientific">Pontibacter chinhatensis</name>
    <dbReference type="NCBI Taxonomy" id="1436961"/>
    <lineage>
        <taxon>Bacteria</taxon>
        <taxon>Pseudomonadati</taxon>
        <taxon>Bacteroidota</taxon>
        <taxon>Cytophagia</taxon>
        <taxon>Cytophagales</taxon>
        <taxon>Hymenobacteraceae</taxon>
        <taxon>Pontibacter</taxon>
    </lineage>
</organism>
<dbReference type="STRING" id="1436961.SAMN05421739_10349"/>
<feature type="domain" description="N-acetyltransferase" evidence="1">
    <location>
        <begin position="4"/>
        <end position="154"/>
    </location>
</feature>
<dbReference type="InterPro" id="IPR000182">
    <property type="entry name" value="GNAT_dom"/>
</dbReference>
<reference evidence="3" key="1">
    <citation type="submission" date="2016-10" db="EMBL/GenBank/DDBJ databases">
        <authorList>
            <person name="Varghese N."/>
            <person name="Submissions S."/>
        </authorList>
    </citation>
    <scope>NUCLEOTIDE SEQUENCE [LARGE SCALE GENOMIC DNA]</scope>
    <source>
        <strain evidence="3">LP51</strain>
    </source>
</reference>
<protein>
    <submittedName>
        <fullName evidence="2">Predicted N-acetyltransferase YhbS</fullName>
    </submittedName>
</protein>
<dbReference type="PANTHER" id="PTHR43617">
    <property type="entry name" value="L-AMINO ACID N-ACETYLTRANSFERASE"/>
    <property type="match status" value="1"/>
</dbReference>
<dbReference type="GO" id="GO:0016747">
    <property type="term" value="F:acyltransferase activity, transferring groups other than amino-acyl groups"/>
    <property type="evidence" value="ECO:0007669"/>
    <property type="project" value="InterPro"/>
</dbReference>
<dbReference type="Gene3D" id="3.40.630.30">
    <property type="match status" value="1"/>
</dbReference>
<evidence type="ECO:0000259" key="1">
    <source>
        <dbReference type="PROSITE" id="PS51186"/>
    </source>
</evidence>
<keyword evidence="2" id="KW-0808">Transferase</keyword>
<dbReference type="Proteomes" id="UP000198724">
    <property type="component" value="Unassembled WGS sequence"/>
</dbReference>
<proteinExistence type="predicted"/>
<dbReference type="SUPFAM" id="SSF55729">
    <property type="entry name" value="Acyl-CoA N-acyltransferases (Nat)"/>
    <property type="match status" value="1"/>
</dbReference>
<dbReference type="PANTHER" id="PTHR43617:SF2">
    <property type="entry name" value="UPF0039 PROTEIN SLL0451"/>
    <property type="match status" value="1"/>
</dbReference>
<accession>A0A1I2TI68</accession>
<gene>
    <name evidence="2" type="ORF">SAMN05421739_10349</name>
</gene>
<dbReference type="EMBL" id="FOOT01000003">
    <property type="protein sequence ID" value="SFG62031.1"/>
    <property type="molecule type" value="Genomic_DNA"/>
</dbReference>
<dbReference type="PROSITE" id="PS51186">
    <property type="entry name" value="GNAT"/>
    <property type="match status" value="1"/>
</dbReference>
<dbReference type="Pfam" id="PF00583">
    <property type="entry name" value="Acetyltransf_1"/>
    <property type="match status" value="1"/>
</dbReference>
<dbReference type="OrthoDB" id="9797178at2"/>
<sequence>MIQIEIRQEQPADHQAVYELNKAAFGQDGEAKLVELLRESDAFIPELSLVAVAGEEVVGHILFSKIKIMDKNGRSFDSLALAPMAVKPARQRQGIGGKLITHGLSRAKTLGYTAVIVLGHEAYYPKFGFAPAITWQIKPPFDVPENAFMAIELVTGGLQGVTGTVNYPEAFGQV</sequence>
<keyword evidence="3" id="KW-1185">Reference proteome</keyword>
<dbReference type="InterPro" id="IPR016181">
    <property type="entry name" value="Acyl_CoA_acyltransferase"/>
</dbReference>
<evidence type="ECO:0000313" key="2">
    <source>
        <dbReference type="EMBL" id="SFG62031.1"/>
    </source>
</evidence>
<dbReference type="RefSeq" id="WP_092100481.1">
    <property type="nucleotide sequence ID" value="NZ_FOOT01000003.1"/>
</dbReference>
<dbReference type="InterPro" id="IPR050276">
    <property type="entry name" value="MshD_Acetyltransferase"/>
</dbReference>
<dbReference type="CDD" id="cd04301">
    <property type="entry name" value="NAT_SF"/>
    <property type="match status" value="1"/>
</dbReference>